<comment type="caution">
    <text evidence="4">The sequence shown here is derived from an EMBL/GenBank/DDBJ whole genome shotgun (WGS) entry which is preliminary data.</text>
</comment>
<feature type="compositionally biased region" description="Acidic residues" evidence="1">
    <location>
        <begin position="61"/>
        <end position="87"/>
    </location>
</feature>
<keyword evidence="2" id="KW-0732">Signal</keyword>
<dbReference type="Pfam" id="PF14478">
    <property type="entry name" value="DUF4430"/>
    <property type="match status" value="1"/>
</dbReference>
<keyword evidence="5" id="KW-1185">Reference proteome</keyword>
<dbReference type="PROSITE" id="PS51257">
    <property type="entry name" value="PROKAR_LIPOPROTEIN"/>
    <property type="match status" value="1"/>
</dbReference>
<gene>
    <name evidence="4" type="ORF">HZY91_05790</name>
</gene>
<evidence type="ECO:0000256" key="1">
    <source>
        <dbReference type="SAM" id="MobiDB-lite"/>
    </source>
</evidence>
<accession>A0ABS0LQH2</accession>
<feature type="domain" description="Transcobalamin-like C-terminal" evidence="3">
    <location>
        <begin position="125"/>
        <end position="191"/>
    </location>
</feature>
<proteinExistence type="predicted"/>
<evidence type="ECO:0000256" key="2">
    <source>
        <dbReference type="SAM" id="SignalP"/>
    </source>
</evidence>
<dbReference type="Proteomes" id="UP000721415">
    <property type="component" value="Unassembled WGS sequence"/>
</dbReference>
<dbReference type="RefSeq" id="WP_197115326.1">
    <property type="nucleotide sequence ID" value="NZ_JACBXQ010000003.1"/>
</dbReference>
<organism evidence="4 5">
    <name type="scientific">Facklamia lactis</name>
    <dbReference type="NCBI Taxonomy" id="2749967"/>
    <lineage>
        <taxon>Bacteria</taxon>
        <taxon>Bacillati</taxon>
        <taxon>Bacillota</taxon>
        <taxon>Bacilli</taxon>
        <taxon>Lactobacillales</taxon>
        <taxon>Aerococcaceae</taxon>
        <taxon>Facklamia</taxon>
    </lineage>
</organism>
<evidence type="ECO:0000313" key="5">
    <source>
        <dbReference type="Proteomes" id="UP000721415"/>
    </source>
</evidence>
<name>A0ABS0LQH2_9LACT</name>
<evidence type="ECO:0000313" key="4">
    <source>
        <dbReference type="EMBL" id="MBG9986403.1"/>
    </source>
</evidence>
<dbReference type="EMBL" id="JACBXQ010000003">
    <property type="protein sequence ID" value="MBG9986403.1"/>
    <property type="molecule type" value="Genomic_DNA"/>
</dbReference>
<protein>
    <submittedName>
        <fullName evidence="4">DUF4430 domain-containing protein</fullName>
    </submittedName>
</protein>
<feature type="compositionally biased region" description="Basic and acidic residues" evidence="1">
    <location>
        <begin position="42"/>
        <end position="59"/>
    </location>
</feature>
<feature type="region of interest" description="Disordered" evidence="1">
    <location>
        <begin position="205"/>
        <end position="227"/>
    </location>
</feature>
<feature type="chain" id="PRO_5045283175" evidence="2">
    <location>
        <begin position="20"/>
        <end position="227"/>
    </location>
</feature>
<feature type="signal peptide" evidence="2">
    <location>
        <begin position="1"/>
        <end position="19"/>
    </location>
</feature>
<dbReference type="Gene3D" id="2.170.130.30">
    <property type="match status" value="1"/>
</dbReference>
<evidence type="ECO:0000259" key="3">
    <source>
        <dbReference type="Pfam" id="PF14478"/>
    </source>
</evidence>
<reference evidence="4 5" key="1">
    <citation type="submission" date="2020-07" db="EMBL/GenBank/DDBJ databases">
        <title>Facklamia lactis sp. nov., isolated from raw milk.</title>
        <authorList>
            <person name="Doll E.V."/>
            <person name="Huptas C."/>
            <person name="Staib L."/>
            <person name="Wenning M."/>
            <person name="Scherer S."/>
        </authorList>
    </citation>
    <scope>NUCLEOTIDE SEQUENCE [LARGE SCALE GENOMIC DNA]</scope>
    <source>
        <strain evidence="4 5">DSM 111018</strain>
    </source>
</reference>
<dbReference type="InterPro" id="IPR027954">
    <property type="entry name" value="Transcobalamin-like_C"/>
</dbReference>
<sequence>MKKWLKLALIPLLALFLAACDSLNKKEEPETPVENAPTESTETSKEDTDNKESNEKTDQSEQADGEESKESEETEGSSEDADKPDEDTDKKTYSAEGEEGTATIAIYEDGEKVDEFKIENIGNVSILDAMNAAEDLEFNFNEAEGVIDSINGIENDYAPNTWMYLFNGAYAELGVVSQTLSDGDQVDWYFGTIDDIPVNILQEEAPAEEDVLAEEEPQAEDAEAVTE</sequence>
<feature type="region of interest" description="Disordered" evidence="1">
    <location>
        <begin position="25"/>
        <end position="106"/>
    </location>
</feature>